<dbReference type="Pfam" id="PF13600">
    <property type="entry name" value="DUF4140"/>
    <property type="match status" value="1"/>
</dbReference>
<dbReference type="NCBIfam" id="TIGR02231">
    <property type="entry name" value="mucoidy inhibitor MuiA family protein"/>
    <property type="match status" value="1"/>
</dbReference>
<dbReference type="PANTHER" id="PTHR31005">
    <property type="entry name" value="DUF4139 DOMAIN-CONTAINING PROTEIN"/>
    <property type="match status" value="1"/>
</dbReference>
<sequence length="544" mass="58960">MVTSPTITQLSFKAEDLPIKSVTVFRPSGAQIIKVLKANLKAGNNLIEITGLSSTTDTESLRVTGLGNARLLVLVCNFDNHPDIPESDPVRAAQKELAALKTETDARRQQLELLSSYGKSLADKKHVTPEDATTFASQLVKKTIENQQAIKDLESKVEILSRWIERTQQEKQGTAQSKASVTIVAEEDGPVELHVSYRVSNAQWYPVYDLHAGSENGKPSTSVSLQYRVALSQSTGETWNNTDLILSTSATDVLNAGIPTSQSLSIEPVEKLQTRQISESFGMAAIGSTRRVTGLAAPRGVVSKSPLSVTYTVEGKTTIPTDGQSHKVLVASLPLEATVTHVTTPRKSTVAYLQCAVKNTSDYHLLPGTVNVFLDGSYVSKADISDINTGDSFRCTLGIDTSAKVAHTLVSSSTTSTASSFVEQYKTTTYTSTTTITNRHTGNYPIQIVERSSLPVASPQDTRIKVFLKEPEGLAEGEEGADIDLGRLDGFKVKWGTDVDEAKDGKKSGRFIWCGTINPGKEVVLVSKWEVRAPVDLEWIEKSS</sequence>
<dbReference type="Pfam" id="PF13598">
    <property type="entry name" value="DUF4139"/>
    <property type="match status" value="1"/>
</dbReference>
<organism evidence="3 4">
    <name type="scientific">Thelephora terrestris</name>
    <dbReference type="NCBI Taxonomy" id="56493"/>
    <lineage>
        <taxon>Eukaryota</taxon>
        <taxon>Fungi</taxon>
        <taxon>Dikarya</taxon>
        <taxon>Basidiomycota</taxon>
        <taxon>Agaricomycotina</taxon>
        <taxon>Agaricomycetes</taxon>
        <taxon>Thelephorales</taxon>
        <taxon>Thelephoraceae</taxon>
        <taxon>Thelephora</taxon>
    </lineage>
</organism>
<keyword evidence="4" id="KW-1185">Reference proteome</keyword>
<dbReference type="OrthoDB" id="10068793at2759"/>
<dbReference type="InterPro" id="IPR025554">
    <property type="entry name" value="DUF4140"/>
</dbReference>
<reference evidence="3" key="1">
    <citation type="journal article" date="2020" name="Nat. Commun.">
        <title>Large-scale genome sequencing of mycorrhizal fungi provides insights into the early evolution of symbiotic traits.</title>
        <authorList>
            <person name="Miyauchi S."/>
            <person name="Kiss E."/>
            <person name="Kuo A."/>
            <person name="Drula E."/>
            <person name="Kohler A."/>
            <person name="Sanchez-Garcia M."/>
            <person name="Morin E."/>
            <person name="Andreopoulos B."/>
            <person name="Barry K.W."/>
            <person name="Bonito G."/>
            <person name="Buee M."/>
            <person name="Carver A."/>
            <person name="Chen C."/>
            <person name="Cichocki N."/>
            <person name="Clum A."/>
            <person name="Culley D."/>
            <person name="Crous P.W."/>
            <person name="Fauchery L."/>
            <person name="Girlanda M."/>
            <person name="Hayes R.D."/>
            <person name="Keri Z."/>
            <person name="LaButti K."/>
            <person name="Lipzen A."/>
            <person name="Lombard V."/>
            <person name="Magnuson J."/>
            <person name="Maillard F."/>
            <person name="Murat C."/>
            <person name="Nolan M."/>
            <person name="Ohm R.A."/>
            <person name="Pangilinan J."/>
            <person name="Pereira M.F."/>
            <person name="Perotto S."/>
            <person name="Peter M."/>
            <person name="Pfister S."/>
            <person name="Riley R."/>
            <person name="Sitrit Y."/>
            <person name="Stielow J.B."/>
            <person name="Szollosi G."/>
            <person name="Zifcakova L."/>
            <person name="Stursova M."/>
            <person name="Spatafora J.W."/>
            <person name="Tedersoo L."/>
            <person name="Vaario L.M."/>
            <person name="Yamada A."/>
            <person name="Yan M."/>
            <person name="Wang P."/>
            <person name="Xu J."/>
            <person name="Bruns T."/>
            <person name="Baldrian P."/>
            <person name="Vilgalys R."/>
            <person name="Dunand C."/>
            <person name="Henrissat B."/>
            <person name="Grigoriev I.V."/>
            <person name="Hibbett D."/>
            <person name="Nagy L.G."/>
            <person name="Martin F.M."/>
        </authorList>
    </citation>
    <scope>NUCLEOTIDE SEQUENCE</scope>
    <source>
        <strain evidence="3">UH-Tt-Lm1</strain>
    </source>
</reference>
<dbReference type="PANTHER" id="PTHR31005:SF8">
    <property type="entry name" value="DUF4139 DOMAIN-CONTAINING PROTEIN"/>
    <property type="match status" value="1"/>
</dbReference>
<dbReference type="Proteomes" id="UP000736335">
    <property type="component" value="Unassembled WGS sequence"/>
</dbReference>
<name>A0A9P6H572_9AGAM</name>
<dbReference type="AlphaFoldDB" id="A0A9P6H572"/>
<dbReference type="InterPro" id="IPR011935">
    <property type="entry name" value="CHP02231"/>
</dbReference>
<dbReference type="EMBL" id="WIUZ02000019">
    <property type="protein sequence ID" value="KAF9779505.1"/>
    <property type="molecule type" value="Genomic_DNA"/>
</dbReference>
<dbReference type="InterPro" id="IPR037291">
    <property type="entry name" value="DUF4139"/>
</dbReference>
<accession>A0A9P6H572</accession>
<evidence type="ECO:0000313" key="3">
    <source>
        <dbReference type="EMBL" id="KAF9779505.1"/>
    </source>
</evidence>
<feature type="domain" description="DUF4139" evidence="1">
    <location>
        <begin position="193"/>
        <end position="534"/>
    </location>
</feature>
<protein>
    <recommendedName>
        <fullName evidence="5">Mucoidy inhibitor A</fullName>
    </recommendedName>
</protein>
<evidence type="ECO:0000259" key="1">
    <source>
        <dbReference type="Pfam" id="PF13598"/>
    </source>
</evidence>
<evidence type="ECO:0000259" key="2">
    <source>
        <dbReference type="Pfam" id="PF13600"/>
    </source>
</evidence>
<proteinExistence type="predicted"/>
<reference evidence="3" key="2">
    <citation type="submission" date="2020-11" db="EMBL/GenBank/DDBJ databases">
        <authorList>
            <consortium name="DOE Joint Genome Institute"/>
            <person name="Kuo A."/>
            <person name="Miyauchi S."/>
            <person name="Kiss E."/>
            <person name="Drula E."/>
            <person name="Kohler A."/>
            <person name="Sanchez-Garcia M."/>
            <person name="Andreopoulos B."/>
            <person name="Barry K.W."/>
            <person name="Bonito G."/>
            <person name="Buee M."/>
            <person name="Carver A."/>
            <person name="Chen C."/>
            <person name="Cichocki N."/>
            <person name="Clum A."/>
            <person name="Culley D."/>
            <person name="Crous P.W."/>
            <person name="Fauchery L."/>
            <person name="Girlanda M."/>
            <person name="Hayes R."/>
            <person name="Keri Z."/>
            <person name="Labutti K."/>
            <person name="Lipzen A."/>
            <person name="Lombard V."/>
            <person name="Magnuson J."/>
            <person name="Maillard F."/>
            <person name="Morin E."/>
            <person name="Murat C."/>
            <person name="Nolan M."/>
            <person name="Ohm R."/>
            <person name="Pangilinan J."/>
            <person name="Pereira M."/>
            <person name="Perotto S."/>
            <person name="Peter M."/>
            <person name="Riley R."/>
            <person name="Sitrit Y."/>
            <person name="Stielow B."/>
            <person name="Szollosi G."/>
            <person name="Zifcakova L."/>
            <person name="Stursova M."/>
            <person name="Spatafora J.W."/>
            <person name="Tedersoo L."/>
            <person name="Vaario L.-M."/>
            <person name="Yamada A."/>
            <person name="Yan M."/>
            <person name="Wang P."/>
            <person name="Xu J."/>
            <person name="Bruns T."/>
            <person name="Baldrian P."/>
            <person name="Vilgalys R."/>
            <person name="Henrissat B."/>
            <person name="Grigoriev I.V."/>
            <person name="Hibbett D."/>
            <person name="Nagy L.G."/>
            <person name="Martin F.M."/>
        </authorList>
    </citation>
    <scope>NUCLEOTIDE SEQUENCE</scope>
    <source>
        <strain evidence="3">UH-Tt-Lm1</strain>
    </source>
</reference>
<feature type="domain" description="DUF4140" evidence="2">
    <location>
        <begin position="22"/>
        <end position="116"/>
    </location>
</feature>
<gene>
    <name evidence="3" type="ORF">BJ322DRAFT_1146537</name>
</gene>
<comment type="caution">
    <text evidence="3">The sequence shown here is derived from an EMBL/GenBank/DDBJ whole genome shotgun (WGS) entry which is preliminary data.</text>
</comment>
<evidence type="ECO:0000313" key="4">
    <source>
        <dbReference type="Proteomes" id="UP000736335"/>
    </source>
</evidence>
<evidence type="ECO:0008006" key="5">
    <source>
        <dbReference type="Google" id="ProtNLM"/>
    </source>
</evidence>